<name>A0A174BW64_9CLOT</name>
<gene>
    <name evidence="6" type="primary">rnfG</name>
    <name evidence="8" type="ORF">CP373A1_06360</name>
</gene>
<dbReference type="PANTHER" id="PTHR36118">
    <property type="entry name" value="ION-TRANSLOCATING OXIDOREDUCTASE COMPLEX SUBUNIT G"/>
    <property type="match status" value="1"/>
</dbReference>
<dbReference type="InterPro" id="IPR010209">
    <property type="entry name" value="Ion_transpt_RnfG/RsxG"/>
</dbReference>
<dbReference type="SMART" id="SM00900">
    <property type="entry name" value="FMN_bind"/>
    <property type="match status" value="1"/>
</dbReference>
<dbReference type="OrthoDB" id="9794010at2"/>
<keyword evidence="6" id="KW-1003">Cell membrane</keyword>
<comment type="caution">
    <text evidence="8">The sequence shown here is derived from an EMBL/GenBank/DDBJ whole genome shotgun (WGS) entry which is preliminary data.</text>
</comment>
<comment type="subcellular location">
    <subcellularLocation>
        <location evidence="6">Cell membrane</location>
        <topology evidence="6">Single-pass membrane protein</topology>
    </subcellularLocation>
</comment>
<dbReference type="GeneID" id="42775219"/>
<dbReference type="HAMAP" id="MF_00479">
    <property type="entry name" value="RsxG_RnfG"/>
    <property type="match status" value="1"/>
</dbReference>
<reference evidence="8 9" key="1">
    <citation type="submission" date="2016-06" db="EMBL/GenBank/DDBJ databases">
        <authorList>
            <person name="Kjaerup R.B."/>
            <person name="Dalgaard T.S."/>
            <person name="Juul-Madsen H.R."/>
        </authorList>
    </citation>
    <scope>NUCLEOTIDE SEQUENCE [LARGE SCALE GENOMIC DNA]</scope>
    <source>
        <strain evidence="8 9">373-A1</strain>
    </source>
</reference>
<keyword evidence="4 6" id="KW-0288">FMN</keyword>
<organism evidence="8 9">
    <name type="scientific">Clostridium paraputrificum</name>
    <dbReference type="NCBI Taxonomy" id="29363"/>
    <lineage>
        <taxon>Bacteria</taxon>
        <taxon>Bacillati</taxon>
        <taxon>Bacillota</taxon>
        <taxon>Clostridia</taxon>
        <taxon>Eubacteriales</taxon>
        <taxon>Clostridiaceae</taxon>
        <taxon>Clostridium</taxon>
    </lineage>
</organism>
<dbReference type="GO" id="GO:0009055">
    <property type="term" value="F:electron transfer activity"/>
    <property type="evidence" value="ECO:0007669"/>
    <property type="project" value="InterPro"/>
</dbReference>
<keyword evidence="3 6" id="KW-0285">Flavoprotein</keyword>
<evidence type="ECO:0000256" key="3">
    <source>
        <dbReference type="ARBA" id="ARBA00022630"/>
    </source>
</evidence>
<keyword evidence="6" id="KW-0472">Membrane</keyword>
<sequence length="203" mass="21355">MKENLKLGGILLTITVIAGLLLGFANSLTAEAILENSKVSKEDLKVILPAASSIADTEGVETNETINEVYDALDGSGNKVGNVFKVTTKGFHGPVELVIAISSEDKVTGMKVLAHSETPGLGAKITEPAFMERIKDLPIAEDIEIVKVTPSKDNQVEGVSGASVSSKAVATAVNDAIRFYKENIKGEEVAPKEEVDSTTSATQ</sequence>
<evidence type="ECO:0000256" key="2">
    <source>
        <dbReference type="ARBA" id="ARBA00022553"/>
    </source>
</evidence>
<evidence type="ECO:0000313" key="9">
    <source>
        <dbReference type="Proteomes" id="UP000092714"/>
    </source>
</evidence>
<comment type="cofactor">
    <cofactor evidence="6">
        <name>FMN</name>
        <dbReference type="ChEBI" id="CHEBI:58210"/>
    </cofactor>
</comment>
<dbReference type="GO" id="GO:0022900">
    <property type="term" value="P:electron transport chain"/>
    <property type="evidence" value="ECO:0007669"/>
    <property type="project" value="UniProtKB-UniRule"/>
</dbReference>
<keyword evidence="9" id="KW-1185">Reference proteome</keyword>
<dbReference type="RefSeq" id="WP_027097383.1">
    <property type="nucleotide sequence ID" value="NZ_CABHIH010000005.1"/>
</dbReference>
<feature type="domain" description="FMN-binding" evidence="7">
    <location>
        <begin position="90"/>
        <end position="180"/>
    </location>
</feature>
<dbReference type="GO" id="GO:0005886">
    <property type="term" value="C:plasma membrane"/>
    <property type="evidence" value="ECO:0007669"/>
    <property type="project" value="UniProtKB-SubCell"/>
</dbReference>
<protein>
    <recommendedName>
        <fullName evidence="6">Ion-translocating oxidoreductase complex subunit G</fullName>
        <ecNumber evidence="6">7.-.-.-</ecNumber>
    </recommendedName>
    <alternativeName>
        <fullName evidence="6">Rnf electron transport complex subunit G</fullName>
    </alternativeName>
</protein>
<evidence type="ECO:0000256" key="6">
    <source>
        <dbReference type="HAMAP-Rule" id="MF_00479"/>
    </source>
</evidence>
<dbReference type="Proteomes" id="UP000092714">
    <property type="component" value="Unassembled WGS sequence"/>
</dbReference>
<dbReference type="EC" id="7.-.-.-" evidence="6"/>
<evidence type="ECO:0000259" key="7">
    <source>
        <dbReference type="SMART" id="SM00900"/>
    </source>
</evidence>
<keyword evidence="6" id="KW-1133">Transmembrane helix</keyword>
<keyword evidence="6" id="KW-1278">Translocase</keyword>
<comment type="function">
    <text evidence="6">Part of a membrane-bound complex that couples electron transfer with translocation of ions across the membrane.</text>
</comment>
<dbReference type="NCBIfam" id="TIGR01947">
    <property type="entry name" value="rnfG"/>
    <property type="match status" value="1"/>
</dbReference>
<dbReference type="PANTHER" id="PTHR36118:SF1">
    <property type="entry name" value="ION-TRANSLOCATING OXIDOREDUCTASE COMPLEX SUBUNIT G"/>
    <property type="match status" value="1"/>
</dbReference>
<keyword evidence="1 6" id="KW-0813">Transport</keyword>
<dbReference type="GO" id="GO:0010181">
    <property type="term" value="F:FMN binding"/>
    <property type="evidence" value="ECO:0007669"/>
    <property type="project" value="InterPro"/>
</dbReference>
<keyword evidence="6" id="KW-0812">Transmembrane</keyword>
<dbReference type="Pfam" id="PF04205">
    <property type="entry name" value="FMN_bind"/>
    <property type="match status" value="1"/>
</dbReference>
<accession>A0A174BW64</accession>
<dbReference type="EMBL" id="MAPZ01000016">
    <property type="protein sequence ID" value="OBY11115.1"/>
    <property type="molecule type" value="Genomic_DNA"/>
</dbReference>
<evidence type="ECO:0000256" key="1">
    <source>
        <dbReference type="ARBA" id="ARBA00022448"/>
    </source>
</evidence>
<evidence type="ECO:0000256" key="4">
    <source>
        <dbReference type="ARBA" id="ARBA00022643"/>
    </source>
</evidence>
<keyword evidence="5 6" id="KW-0249">Electron transport</keyword>
<dbReference type="eggNOG" id="COG4659">
    <property type="taxonomic scope" value="Bacteria"/>
</dbReference>
<keyword evidence="2 6" id="KW-0597">Phosphoprotein</keyword>
<comment type="similarity">
    <text evidence="6">Belongs to the RnfG family.</text>
</comment>
<proteinExistence type="inferred from homology"/>
<comment type="caution">
    <text evidence="6">Lacks conserved residue(s) required for the propagation of feature annotation.</text>
</comment>
<evidence type="ECO:0000256" key="5">
    <source>
        <dbReference type="ARBA" id="ARBA00022982"/>
    </source>
</evidence>
<dbReference type="AlphaFoldDB" id="A0A174BW64"/>
<evidence type="ECO:0000313" key="8">
    <source>
        <dbReference type="EMBL" id="OBY11115.1"/>
    </source>
</evidence>
<dbReference type="PIRSF" id="PIRSF006091">
    <property type="entry name" value="E_trnsport_RnfG"/>
    <property type="match status" value="1"/>
</dbReference>
<comment type="subunit">
    <text evidence="6">The complex is composed of six subunits: RnfA, RnfB, RnfC, RnfD, RnfE and RnfG.</text>
</comment>
<dbReference type="InterPro" id="IPR007329">
    <property type="entry name" value="FMN-bd"/>
</dbReference>